<dbReference type="PANTHER" id="PTHR30034">
    <property type="entry name" value="FLAGELLAR MOTOR SWITCH PROTEIN FLIM"/>
    <property type="match status" value="1"/>
</dbReference>
<evidence type="ECO:0000256" key="6">
    <source>
        <dbReference type="ARBA" id="ARBA00022500"/>
    </source>
</evidence>
<dbReference type="InterPro" id="IPR001543">
    <property type="entry name" value="FliN-like_C"/>
</dbReference>
<evidence type="ECO:0000256" key="9">
    <source>
        <dbReference type="ARBA" id="ARBA00023143"/>
    </source>
</evidence>
<dbReference type="GO" id="GO:0003774">
    <property type="term" value="F:cytoskeletal motor activity"/>
    <property type="evidence" value="ECO:0007669"/>
    <property type="project" value="InterPro"/>
</dbReference>
<dbReference type="InterPro" id="IPR001689">
    <property type="entry name" value="Flag_FliM"/>
</dbReference>
<dbReference type="Pfam" id="PF01052">
    <property type="entry name" value="FliMN_C"/>
    <property type="match status" value="1"/>
</dbReference>
<keyword evidence="8" id="KW-0472">Membrane</keyword>
<sequence length="315" mass="33940">MNASPRTVRSRVLPSAGQVRRAPEQVTAYDFRRPLTLSREHLRALQLAFETFGHQAGTILTSALRSVCLVEVVDVEQQTYAEYVESLDDLTYLTVFSAEPLQQAGALEMPLTVVMTLVDKLLGGPGSKVQPERQLTDLETAVVSGLYERLVAEVRHAFAEIVPLAPVVKGVEYNPQLAQVAGGSDAMVVARFVLRLGEAEHPVSLCLSFSGLLPFLTAADATEQVSDRERAEREQSSRRLAAGMQTVPVDVAIRFRTTTADPMELSGLRVGDVVKLRHPAAAPLDVVAADVVFAHATPGAQGTRLAALVVAPPTQ</sequence>
<dbReference type="InterPro" id="IPR028976">
    <property type="entry name" value="CheC-like_sf"/>
</dbReference>
<proteinExistence type="inferred from homology"/>
<evidence type="ECO:0000313" key="12">
    <source>
        <dbReference type="Proteomes" id="UP000291189"/>
    </source>
</evidence>
<evidence type="ECO:0000313" key="11">
    <source>
        <dbReference type="EMBL" id="RYU10534.1"/>
    </source>
</evidence>
<dbReference type="InterPro" id="IPR036429">
    <property type="entry name" value="SpoA-like_sf"/>
</dbReference>
<comment type="subcellular location">
    <subcellularLocation>
        <location evidence="1">Bacterial flagellum basal body</location>
    </subcellularLocation>
    <subcellularLocation>
        <location evidence="2">Cell membrane</location>
        <topology evidence="2">Peripheral membrane protein</topology>
    </subcellularLocation>
</comment>
<accession>A0A4Q5IWV4</accession>
<evidence type="ECO:0000256" key="8">
    <source>
        <dbReference type="ARBA" id="ARBA00023136"/>
    </source>
</evidence>
<protein>
    <recommendedName>
        <fullName evidence="4">Flagellar motor switch protein FliM</fullName>
    </recommendedName>
</protein>
<keyword evidence="7" id="KW-0283">Flagellar rotation</keyword>
<keyword evidence="11" id="KW-0282">Flagellum</keyword>
<keyword evidence="5" id="KW-1003">Cell membrane</keyword>
<evidence type="ECO:0000256" key="5">
    <source>
        <dbReference type="ARBA" id="ARBA00022475"/>
    </source>
</evidence>
<comment type="similarity">
    <text evidence="3">Belongs to the FliM family.</text>
</comment>
<dbReference type="SUPFAM" id="SSF101801">
    <property type="entry name" value="Surface presentation of antigens (SPOA)"/>
    <property type="match status" value="1"/>
</dbReference>
<keyword evidence="11" id="KW-0966">Cell projection</keyword>
<dbReference type="Pfam" id="PF02154">
    <property type="entry name" value="FliM"/>
    <property type="match status" value="1"/>
</dbReference>
<dbReference type="AlphaFoldDB" id="A0A4Q5IWV4"/>
<evidence type="ECO:0000256" key="7">
    <source>
        <dbReference type="ARBA" id="ARBA00022779"/>
    </source>
</evidence>
<evidence type="ECO:0000256" key="2">
    <source>
        <dbReference type="ARBA" id="ARBA00004202"/>
    </source>
</evidence>
<name>A0A4Q5IWV4_9ACTN</name>
<dbReference type="EMBL" id="SDPU01000029">
    <property type="protein sequence ID" value="RYU10534.1"/>
    <property type="molecule type" value="Genomic_DNA"/>
</dbReference>
<dbReference type="GO" id="GO:0071978">
    <property type="term" value="P:bacterial-type flagellum-dependent swarming motility"/>
    <property type="evidence" value="ECO:0007669"/>
    <property type="project" value="TreeGrafter"/>
</dbReference>
<evidence type="ECO:0000256" key="3">
    <source>
        <dbReference type="ARBA" id="ARBA00011049"/>
    </source>
</evidence>
<comment type="caution">
    <text evidence="11">The sequence shown here is derived from an EMBL/GenBank/DDBJ whole genome shotgun (WGS) entry which is preliminary data.</text>
</comment>
<dbReference type="OrthoDB" id="5241113at2"/>
<feature type="domain" description="Flagellar motor switch protein FliN-like C-terminal" evidence="10">
    <location>
        <begin position="245"/>
        <end position="309"/>
    </location>
</feature>
<keyword evidence="12" id="KW-1185">Reference proteome</keyword>
<organism evidence="11 12">
    <name type="scientific">Nocardioides iriomotensis</name>
    <dbReference type="NCBI Taxonomy" id="715784"/>
    <lineage>
        <taxon>Bacteria</taxon>
        <taxon>Bacillati</taxon>
        <taxon>Actinomycetota</taxon>
        <taxon>Actinomycetes</taxon>
        <taxon>Propionibacteriales</taxon>
        <taxon>Nocardioidaceae</taxon>
        <taxon>Nocardioides</taxon>
    </lineage>
</organism>
<keyword evidence="11" id="KW-0969">Cilium</keyword>
<keyword evidence="9" id="KW-0975">Bacterial flagellum</keyword>
<evidence type="ECO:0000256" key="1">
    <source>
        <dbReference type="ARBA" id="ARBA00004117"/>
    </source>
</evidence>
<dbReference type="Proteomes" id="UP000291189">
    <property type="component" value="Unassembled WGS sequence"/>
</dbReference>
<gene>
    <name evidence="11" type="ORF">ETU37_16695</name>
</gene>
<dbReference type="GO" id="GO:0050918">
    <property type="term" value="P:positive chemotaxis"/>
    <property type="evidence" value="ECO:0007669"/>
    <property type="project" value="TreeGrafter"/>
</dbReference>
<dbReference type="GO" id="GO:0009425">
    <property type="term" value="C:bacterial-type flagellum basal body"/>
    <property type="evidence" value="ECO:0007669"/>
    <property type="project" value="UniProtKB-SubCell"/>
</dbReference>
<dbReference type="PANTHER" id="PTHR30034:SF6">
    <property type="entry name" value="YOP PROTEINS TRANSLOCATION PROTEIN Q"/>
    <property type="match status" value="1"/>
</dbReference>
<dbReference type="PRINTS" id="PR00955">
    <property type="entry name" value="FLGMOTORFLIM"/>
</dbReference>
<dbReference type="PIRSF" id="PIRSF002888">
    <property type="entry name" value="FliM"/>
    <property type="match status" value="1"/>
</dbReference>
<dbReference type="GO" id="GO:0005886">
    <property type="term" value="C:plasma membrane"/>
    <property type="evidence" value="ECO:0007669"/>
    <property type="project" value="UniProtKB-SubCell"/>
</dbReference>
<keyword evidence="6" id="KW-0145">Chemotaxis</keyword>
<dbReference type="Gene3D" id="2.30.330.10">
    <property type="entry name" value="SpoA-like"/>
    <property type="match status" value="1"/>
</dbReference>
<evidence type="ECO:0000259" key="10">
    <source>
        <dbReference type="Pfam" id="PF01052"/>
    </source>
</evidence>
<dbReference type="RefSeq" id="WP_129988489.1">
    <property type="nucleotide sequence ID" value="NZ_SDPU01000029.1"/>
</dbReference>
<dbReference type="Gene3D" id="3.40.1550.10">
    <property type="entry name" value="CheC-like"/>
    <property type="match status" value="1"/>
</dbReference>
<dbReference type="SUPFAM" id="SSF103039">
    <property type="entry name" value="CheC-like"/>
    <property type="match status" value="1"/>
</dbReference>
<evidence type="ECO:0000256" key="4">
    <source>
        <dbReference type="ARBA" id="ARBA00021898"/>
    </source>
</evidence>
<dbReference type="CDD" id="cd17908">
    <property type="entry name" value="FliM"/>
    <property type="match status" value="1"/>
</dbReference>
<reference evidence="11 12" key="1">
    <citation type="submission" date="2019-01" db="EMBL/GenBank/DDBJ databases">
        <title>Nocardioides guangzhouensis sp. nov., an actinobacterium isolated from soil.</title>
        <authorList>
            <person name="Fu Y."/>
            <person name="Cai Y."/>
            <person name="Lin Z."/>
            <person name="Chen P."/>
        </authorList>
    </citation>
    <scope>NUCLEOTIDE SEQUENCE [LARGE SCALE GENOMIC DNA]</scope>
    <source>
        <strain evidence="11 12">NBRC 105384</strain>
    </source>
</reference>